<keyword evidence="6" id="KW-0808">Transferase</keyword>
<evidence type="ECO:0000313" key="7">
    <source>
        <dbReference type="Proteomes" id="UP000294360"/>
    </source>
</evidence>
<dbReference type="RefSeq" id="WP_134487250.1">
    <property type="nucleotide sequence ID" value="NZ_CP139089.1"/>
</dbReference>
<dbReference type="KEGG" id="mtun:MTUNDRAET4_0861"/>
<dbReference type="CDD" id="cd01949">
    <property type="entry name" value="GGDEF"/>
    <property type="match status" value="1"/>
</dbReference>
<name>A0A4U8YWM9_METTU</name>
<organism evidence="6 7">
    <name type="scientific">Methylocella tundrae</name>
    <dbReference type="NCBI Taxonomy" id="227605"/>
    <lineage>
        <taxon>Bacteria</taxon>
        <taxon>Pseudomonadati</taxon>
        <taxon>Pseudomonadota</taxon>
        <taxon>Alphaproteobacteria</taxon>
        <taxon>Hyphomicrobiales</taxon>
        <taxon>Beijerinckiaceae</taxon>
        <taxon>Methylocella</taxon>
    </lineage>
</organism>
<dbReference type="SUPFAM" id="SSF55073">
    <property type="entry name" value="Nucleotide cyclase"/>
    <property type="match status" value="1"/>
</dbReference>
<dbReference type="GO" id="GO:1902201">
    <property type="term" value="P:negative regulation of bacterial-type flagellum-dependent cell motility"/>
    <property type="evidence" value="ECO:0007669"/>
    <property type="project" value="TreeGrafter"/>
</dbReference>
<dbReference type="CDD" id="cd17538">
    <property type="entry name" value="REC_D1_PleD-like"/>
    <property type="match status" value="1"/>
</dbReference>
<comment type="caution">
    <text evidence="3">Lacks conserved residue(s) required for the propagation of feature annotation.</text>
</comment>
<dbReference type="AlphaFoldDB" id="A0A4U8YWM9"/>
<evidence type="ECO:0000259" key="4">
    <source>
        <dbReference type="PROSITE" id="PS50110"/>
    </source>
</evidence>
<dbReference type="InterPro" id="IPR043128">
    <property type="entry name" value="Rev_trsase/Diguanyl_cyclase"/>
</dbReference>
<evidence type="ECO:0000256" key="3">
    <source>
        <dbReference type="PROSITE-ProRule" id="PRU00169"/>
    </source>
</evidence>
<evidence type="ECO:0000256" key="2">
    <source>
        <dbReference type="ARBA" id="ARBA00034247"/>
    </source>
</evidence>
<dbReference type="InterPro" id="IPR050469">
    <property type="entry name" value="Diguanylate_Cyclase"/>
</dbReference>
<gene>
    <name evidence="6" type="primary">pleD</name>
    <name evidence="6" type="ORF">MTUNDRAET4_0861</name>
</gene>
<reference evidence="6 7" key="1">
    <citation type="submission" date="2019-03" db="EMBL/GenBank/DDBJ databases">
        <authorList>
            <person name="Kox A.R. M."/>
        </authorList>
    </citation>
    <scope>NUCLEOTIDE SEQUENCE [LARGE SCALE GENOMIC DNA]</scope>
    <source>
        <strain evidence="6">MTUNDRAET4 annotated genome</strain>
    </source>
</reference>
<keyword evidence="6" id="KW-0548">Nucleotidyltransferase</keyword>
<dbReference type="InterPro" id="IPR011006">
    <property type="entry name" value="CheY-like_superfamily"/>
</dbReference>
<dbReference type="GO" id="GO:0052621">
    <property type="term" value="F:diguanylate cyclase activity"/>
    <property type="evidence" value="ECO:0007669"/>
    <property type="project" value="UniProtKB-EC"/>
</dbReference>
<evidence type="ECO:0000256" key="1">
    <source>
        <dbReference type="ARBA" id="ARBA00012528"/>
    </source>
</evidence>
<dbReference type="EMBL" id="LR536450">
    <property type="protein sequence ID" value="VFU07754.1"/>
    <property type="molecule type" value="Genomic_DNA"/>
</dbReference>
<dbReference type="FunFam" id="3.30.70.270:FF:000001">
    <property type="entry name" value="Diguanylate cyclase domain protein"/>
    <property type="match status" value="1"/>
</dbReference>
<feature type="domain" description="GGDEF" evidence="5">
    <location>
        <begin position="322"/>
        <end position="454"/>
    </location>
</feature>
<keyword evidence="3" id="KW-0597">Phosphoprotein</keyword>
<dbReference type="Gene3D" id="3.30.70.270">
    <property type="match status" value="1"/>
</dbReference>
<dbReference type="SMART" id="SM00448">
    <property type="entry name" value="REC"/>
    <property type="match status" value="2"/>
</dbReference>
<dbReference type="GO" id="GO:0043709">
    <property type="term" value="P:cell adhesion involved in single-species biofilm formation"/>
    <property type="evidence" value="ECO:0007669"/>
    <property type="project" value="TreeGrafter"/>
</dbReference>
<dbReference type="InterPro" id="IPR029787">
    <property type="entry name" value="Nucleotide_cyclase"/>
</dbReference>
<proteinExistence type="predicted"/>
<dbReference type="NCBIfam" id="TIGR00254">
    <property type="entry name" value="GGDEF"/>
    <property type="match status" value="1"/>
</dbReference>
<feature type="modified residue" description="4-aspartylphosphate" evidence="3">
    <location>
        <position position="53"/>
    </location>
</feature>
<sequence length="471" mass="51806">MTARVLVVDDILPNLKLLEARLTAEYFDVVTCTNGPEALSVCSKGDCDIVLLDVMMPGMNGFEVCRRLKADPATAHIPVVMVTALDQTSDRLTGLEAGADDFLTKPIDEIALLARVRSLARLRLALDELRTRAMRAAQLGINNPLASVMNENGSGGRILVVDDRRSSSETVTGALRALHDVELEPDALEALVEGAAGRYDLFIVSLSLNAYDGLRLCSQIRSVEATRHIPILAIAEPEDRAKILRCLDLGVNDYLLRPIDRNELIARVRTQLRRKRYADGLRQNVEASIEMAVVDALTGLHNRRYLDGALAALLEEAKRKAKPLTLMMFDIDHFKTVNDVHGHEAGDQLLQNLAARIKGLIRSADLFCRLSGDEFVILMPETRLDVAARVAERVRAGVESQGIPVEARERPLSVTISIGLAESAQDAADLLRRADKALYRSKQSGRNRVFIDAAAPVRLERMTGLRVVRSS</sequence>
<dbReference type="Pfam" id="PF00072">
    <property type="entry name" value="Response_reg"/>
    <property type="match status" value="2"/>
</dbReference>
<dbReference type="Gene3D" id="3.40.50.2300">
    <property type="match status" value="2"/>
</dbReference>
<dbReference type="InterPro" id="IPR000160">
    <property type="entry name" value="GGDEF_dom"/>
</dbReference>
<dbReference type="SUPFAM" id="SSF52172">
    <property type="entry name" value="CheY-like"/>
    <property type="match status" value="2"/>
</dbReference>
<dbReference type="EC" id="2.7.7.65" evidence="1"/>
<dbReference type="InterPro" id="IPR001789">
    <property type="entry name" value="Sig_transdc_resp-reg_receiver"/>
</dbReference>
<feature type="domain" description="Response regulatory" evidence="4">
    <location>
        <begin position="157"/>
        <end position="272"/>
    </location>
</feature>
<protein>
    <recommendedName>
        <fullName evidence="1">diguanylate cyclase</fullName>
        <ecNumber evidence="1">2.7.7.65</ecNumber>
    </recommendedName>
</protein>
<dbReference type="Proteomes" id="UP000294360">
    <property type="component" value="Chromosome"/>
</dbReference>
<dbReference type="PROSITE" id="PS50887">
    <property type="entry name" value="GGDEF"/>
    <property type="match status" value="1"/>
</dbReference>
<dbReference type="PANTHER" id="PTHR45138:SF9">
    <property type="entry name" value="DIGUANYLATE CYCLASE DGCM-RELATED"/>
    <property type="match status" value="1"/>
</dbReference>
<comment type="catalytic activity">
    <reaction evidence="2">
        <text>2 GTP = 3',3'-c-di-GMP + 2 diphosphate</text>
        <dbReference type="Rhea" id="RHEA:24898"/>
        <dbReference type="ChEBI" id="CHEBI:33019"/>
        <dbReference type="ChEBI" id="CHEBI:37565"/>
        <dbReference type="ChEBI" id="CHEBI:58805"/>
        <dbReference type="EC" id="2.7.7.65"/>
    </reaction>
</comment>
<dbReference type="NCBIfam" id="NF007135">
    <property type="entry name" value="PRK09581.1"/>
    <property type="match status" value="1"/>
</dbReference>
<dbReference type="GO" id="GO:0005886">
    <property type="term" value="C:plasma membrane"/>
    <property type="evidence" value="ECO:0007669"/>
    <property type="project" value="TreeGrafter"/>
</dbReference>
<dbReference type="PANTHER" id="PTHR45138">
    <property type="entry name" value="REGULATORY COMPONENTS OF SENSORY TRANSDUCTION SYSTEM"/>
    <property type="match status" value="1"/>
</dbReference>
<evidence type="ECO:0000259" key="5">
    <source>
        <dbReference type="PROSITE" id="PS50887"/>
    </source>
</evidence>
<dbReference type="GO" id="GO:0000160">
    <property type="term" value="P:phosphorelay signal transduction system"/>
    <property type="evidence" value="ECO:0007669"/>
    <property type="project" value="InterPro"/>
</dbReference>
<feature type="domain" description="Response regulatory" evidence="4">
    <location>
        <begin position="4"/>
        <end position="120"/>
    </location>
</feature>
<dbReference type="FunFam" id="3.40.50.2300:FF:000574">
    <property type="entry name" value="Response regulator PleD"/>
    <property type="match status" value="1"/>
</dbReference>
<dbReference type="PROSITE" id="PS50110">
    <property type="entry name" value="RESPONSE_REGULATORY"/>
    <property type="match status" value="2"/>
</dbReference>
<dbReference type="Pfam" id="PF00990">
    <property type="entry name" value="GGDEF"/>
    <property type="match status" value="1"/>
</dbReference>
<dbReference type="SMART" id="SM00267">
    <property type="entry name" value="GGDEF"/>
    <property type="match status" value="1"/>
</dbReference>
<accession>A0A4U8YWM9</accession>
<evidence type="ECO:0000313" key="6">
    <source>
        <dbReference type="EMBL" id="VFU07754.1"/>
    </source>
</evidence>
<dbReference type="OrthoDB" id="9812260at2"/>